<accession>A0A219B8L2</accession>
<keyword evidence="1" id="KW-0472">Membrane</keyword>
<reference evidence="3" key="1">
    <citation type="submission" date="2017-05" db="EMBL/GenBank/DDBJ databases">
        <authorList>
            <person name="Lin X."/>
        </authorList>
    </citation>
    <scope>NUCLEOTIDE SEQUENCE [LARGE SCALE GENOMIC DNA]</scope>
    <source>
        <strain evidence="3">JLT2012</strain>
    </source>
</reference>
<comment type="caution">
    <text evidence="2">The sequence shown here is derived from an EMBL/GenBank/DDBJ whole genome shotgun (WGS) entry which is preliminary data.</text>
</comment>
<keyword evidence="3" id="KW-1185">Reference proteome</keyword>
<dbReference type="Proteomes" id="UP000198462">
    <property type="component" value="Unassembled WGS sequence"/>
</dbReference>
<feature type="transmembrane region" description="Helical" evidence="1">
    <location>
        <begin position="15"/>
        <end position="34"/>
    </location>
</feature>
<dbReference type="AlphaFoldDB" id="A0A219B8L2"/>
<sequence>MRGAEIILRSRRRRVIFVAGLAAILLLGLILRFAA</sequence>
<evidence type="ECO:0000256" key="1">
    <source>
        <dbReference type="SAM" id="Phobius"/>
    </source>
</evidence>
<keyword evidence="1" id="KW-1133">Transmembrane helix</keyword>
<proteinExistence type="predicted"/>
<protein>
    <submittedName>
        <fullName evidence="2">Peptide ABC transporter permease</fullName>
    </submittedName>
</protein>
<evidence type="ECO:0000313" key="2">
    <source>
        <dbReference type="EMBL" id="OWV34621.1"/>
    </source>
</evidence>
<dbReference type="EMBL" id="NFZT01000001">
    <property type="protein sequence ID" value="OWV34621.1"/>
    <property type="molecule type" value="Genomic_DNA"/>
</dbReference>
<gene>
    <name evidence="2" type="ORF">B5C34_03735</name>
</gene>
<organism evidence="2 3">
    <name type="scientific">Pacificimonas flava</name>
    <dbReference type="NCBI Taxonomy" id="1234595"/>
    <lineage>
        <taxon>Bacteria</taxon>
        <taxon>Pseudomonadati</taxon>
        <taxon>Pseudomonadota</taxon>
        <taxon>Alphaproteobacteria</taxon>
        <taxon>Sphingomonadales</taxon>
        <taxon>Sphingosinicellaceae</taxon>
        <taxon>Pacificimonas</taxon>
    </lineage>
</organism>
<evidence type="ECO:0000313" key="3">
    <source>
        <dbReference type="Proteomes" id="UP000198462"/>
    </source>
</evidence>
<name>A0A219B8L2_9SPHN</name>
<keyword evidence="1" id="KW-0812">Transmembrane</keyword>